<protein>
    <recommendedName>
        <fullName evidence="4">LPXTG-motif cell wall-anchored protein</fullName>
    </recommendedName>
</protein>
<dbReference type="OrthoDB" id="3638165at2"/>
<keyword evidence="1" id="KW-1133">Transmembrane helix</keyword>
<reference evidence="2 3" key="1">
    <citation type="submission" date="2016-12" db="EMBL/GenBank/DDBJ databases">
        <title>The draft genome sequence of Actinophytocola xinjiangensis.</title>
        <authorList>
            <person name="Wang W."/>
            <person name="Yuan L."/>
        </authorList>
    </citation>
    <scope>NUCLEOTIDE SEQUENCE [LARGE SCALE GENOMIC DNA]</scope>
    <source>
        <strain evidence="2 3">CGMCC 4.4663</strain>
    </source>
</reference>
<dbReference type="EMBL" id="MSIF01000021">
    <property type="protein sequence ID" value="OLF06588.1"/>
    <property type="molecule type" value="Genomic_DNA"/>
</dbReference>
<evidence type="ECO:0000313" key="3">
    <source>
        <dbReference type="Proteomes" id="UP000185696"/>
    </source>
</evidence>
<evidence type="ECO:0000313" key="2">
    <source>
        <dbReference type="EMBL" id="OLF06588.1"/>
    </source>
</evidence>
<dbReference type="Proteomes" id="UP000185696">
    <property type="component" value="Unassembled WGS sequence"/>
</dbReference>
<comment type="caution">
    <text evidence="2">The sequence shown here is derived from an EMBL/GenBank/DDBJ whole genome shotgun (WGS) entry which is preliminary data.</text>
</comment>
<gene>
    <name evidence="2" type="ORF">BLA60_31910</name>
</gene>
<keyword evidence="1" id="KW-0812">Transmembrane</keyword>
<feature type="transmembrane region" description="Helical" evidence="1">
    <location>
        <begin position="26"/>
        <end position="45"/>
    </location>
</feature>
<evidence type="ECO:0008006" key="4">
    <source>
        <dbReference type="Google" id="ProtNLM"/>
    </source>
</evidence>
<proteinExistence type="predicted"/>
<keyword evidence="1" id="KW-0472">Membrane</keyword>
<dbReference type="RefSeq" id="WP_075136769.1">
    <property type="nucleotide sequence ID" value="NZ_MSIF01000021.1"/>
</dbReference>
<organism evidence="2 3">
    <name type="scientific">Actinophytocola xinjiangensis</name>
    <dbReference type="NCBI Taxonomy" id="485602"/>
    <lineage>
        <taxon>Bacteria</taxon>
        <taxon>Bacillati</taxon>
        <taxon>Actinomycetota</taxon>
        <taxon>Actinomycetes</taxon>
        <taxon>Pseudonocardiales</taxon>
        <taxon>Pseudonocardiaceae</taxon>
    </lineage>
</organism>
<keyword evidence="3" id="KW-1185">Reference proteome</keyword>
<name>A0A7Z1AVM1_9PSEU</name>
<sequence length="67" mass="7428">MLIFVVVLLVAWLIVSILGFAIQGLIWLGIIGVVLFLGTAVIGFIRRKALRRPRPPSDQGRPRPAEH</sequence>
<dbReference type="AlphaFoldDB" id="A0A7Z1AVM1"/>
<accession>A0A7Z1AVM1</accession>
<evidence type="ECO:0000256" key="1">
    <source>
        <dbReference type="SAM" id="Phobius"/>
    </source>
</evidence>